<feature type="coiled-coil region" evidence="1">
    <location>
        <begin position="72"/>
        <end position="103"/>
    </location>
</feature>
<protein>
    <submittedName>
        <fullName evidence="2">Uncharacterized protein</fullName>
    </submittedName>
</protein>
<comment type="caution">
    <text evidence="2">The sequence shown here is derived from an EMBL/GenBank/DDBJ whole genome shotgun (WGS) entry which is preliminary data.</text>
</comment>
<dbReference type="AlphaFoldDB" id="A0A420ZDI8"/>
<name>A0A420ZDI8_UNCK3</name>
<evidence type="ECO:0000256" key="1">
    <source>
        <dbReference type="SAM" id="Coils"/>
    </source>
</evidence>
<gene>
    <name evidence="2" type="ORF">DRH29_01700</name>
</gene>
<reference evidence="2 3" key="1">
    <citation type="submission" date="2018-06" db="EMBL/GenBank/DDBJ databases">
        <title>Extensive metabolic versatility and redundancy in microbially diverse, dynamic hydrothermal sediments.</title>
        <authorList>
            <person name="Dombrowski N."/>
            <person name="Teske A."/>
            <person name="Baker B.J."/>
        </authorList>
    </citation>
    <scope>NUCLEOTIDE SEQUENCE [LARGE SCALE GENOMIC DNA]</scope>
    <source>
        <strain evidence="2">B79_G16</strain>
    </source>
</reference>
<evidence type="ECO:0000313" key="2">
    <source>
        <dbReference type="EMBL" id="RLC37562.1"/>
    </source>
</evidence>
<dbReference type="EMBL" id="QMNG01000003">
    <property type="protein sequence ID" value="RLC37562.1"/>
    <property type="molecule type" value="Genomic_DNA"/>
</dbReference>
<dbReference type="Proteomes" id="UP000281261">
    <property type="component" value="Unassembled WGS sequence"/>
</dbReference>
<evidence type="ECO:0000313" key="3">
    <source>
        <dbReference type="Proteomes" id="UP000281261"/>
    </source>
</evidence>
<sequence length="125" mass="14300">MPIPWTVYISAGNKTMHYIDNACCAIIRPTSDNGIELLLYEVLGRNEANLILQGRDKEEVFRTCFYYTAGSSEEQEKALQDAKSRAEELLMERSEEARQLLKKHRPLVPAIFSGERTSKTFKEVT</sequence>
<accession>A0A420ZDI8</accession>
<keyword evidence="1" id="KW-0175">Coiled coil</keyword>
<proteinExistence type="predicted"/>
<organism evidence="2 3">
    <name type="scientific">candidate division Kazan bacterium</name>
    <dbReference type="NCBI Taxonomy" id="2202143"/>
    <lineage>
        <taxon>Bacteria</taxon>
        <taxon>Bacteria division Kazan-3B-28</taxon>
    </lineage>
</organism>